<dbReference type="AlphaFoldDB" id="A0A7S0KHD5"/>
<dbReference type="GO" id="GO:0005675">
    <property type="term" value="C:transcription factor TFIIH holo complex"/>
    <property type="evidence" value="ECO:0007669"/>
    <property type="project" value="TreeGrafter"/>
</dbReference>
<dbReference type="GO" id="GO:0006357">
    <property type="term" value="P:regulation of transcription by RNA polymerase II"/>
    <property type="evidence" value="ECO:0007669"/>
    <property type="project" value="TreeGrafter"/>
</dbReference>
<organism evidence="2">
    <name type="scientific">Ostreococcus mediterraneus</name>
    <dbReference type="NCBI Taxonomy" id="1486918"/>
    <lineage>
        <taxon>Eukaryota</taxon>
        <taxon>Viridiplantae</taxon>
        <taxon>Chlorophyta</taxon>
        <taxon>Mamiellophyceae</taxon>
        <taxon>Mamiellales</taxon>
        <taxon>Bathycoccaceae</taxon>
        <taxon>Ostreococcus</taxon>
    </lineage>
</organism>
<dbReference type="PANTHER" id="PTHR12683">
    <property type="entry name" value="CDK-ACTIVATING KINASE ASSEMBLY FACTOR MAT1"/>
    <property type="match status" value="1"/>
</dbReference>
<dbReference type="GO" id="GO:0006281">
    <property type="term" value="P:DNA repair"/>
    <property type="evidence" value="ECO:0007669"/>
    <property type="project" value="TreeGrafter"/>
</dbReference>
<evidence type="ECO:0000259" key="1">
    <source>
        <dbReference type="Pfam" id="PF06391"/>
    </source>
</evidence>
<accession>A0A7S0KHD5</accession>
<dbReference type="PANTHER" id="PTHR12683:SF13">
    <property type="entry name" value="CDK-ACTIVATING KINASE ASSEMBLY FACTOR MAT1"/>
    <property type="match status" value="1"/>
</dbReference>
<sequence length="192" mass="20788">MIESATRARIAAVARARTTDGMDSLTKSLRARARVLAIFNKRQGDFETLKAYNDYLERVEELIFNLSEGIDVSATERVLAEYKRENATEIAYINARLKEEGQDGVCAMDGTTTEGDGAAARGVSTMTVVAPVPIPTSAVRRGLESTSLNGFDENTAEGRQMLADAIAKACGFDSRAVAKARCAREAFATIWV</sequence>
<feature type="domain" description="MAT1 centre" evidence="1">
    <location>
        <begin position="27"/>
        <end position="102"/>
    </location>
</feature>
<gene>
    <name evidence="2" type="ORF">OMED0929_LOCUS3337</name>
</gene>
<evidence type="ECO:0000313" key="2">
    <source>
        <dbReference type="EMBL" id="CAD8581441.1"/>
    </source>
</evidence>
<protein>
    <recommendedName>
        <fullName evidence="1">MAT1 centre domain-containing protein</fullName>
    </recommendedName>
</protein>
<dbReference type="EMBL" id="HBEW01003980">
    <property type="protein sequence ID" value="CAD8581441.1"/>
    <property type="molecule type" value="Transcribed_RNA"/>
</dbReference>
<reference evidence="2" key="1">
    <citation type="submission" date="2021-01" db="EMBL/GenBank/DDBJ databases">
        <authorList>
            <person name="Corre E."/>
            <person name="Pelletier E."/>
            <person name="Niang G."/>
            <person name="Scheremetjew M."/>
            <person name="Finn R."/>
            <person name="Kale V."/>
            <person name="Holt S."/>
            <person name="Cochrane G."/>
            <person name="Meng A."/>
            <person name="Brown T."/>
            <person name="Cohen L."/>
        </authorList>
    </citation>
    <scope>NUCLEOTIDE SEQUENCE</scope>
    <source>
        <strain evidence="2">Clade-D-RCC2572</strain>
    </source>
</reference>
<proteinExistence type="predicted"/>
<dbReference type="Pfam" id="PF06391">
    <property type="entry name" value="MAT1"/>
    <property type="match status" value="1"/>
</dbReference>
<dbReference type="InterPro" id="IPR015877">
    <property type="entry name" value="MAT1_centre"/>
</dbReference>
<name>A0A7S0KHD5_9CHLO</name>